<feature type="region of interest" description="Disordered" evidence="1">
    <location>
        <begin position="1"/>
        <end position="38"/>
    </location>
</feature>
<dbReference type="EMBL" id="OE002184">
    <property type="protein sequence ID" value="CAD7458298.1"/>
    <property type="molecule type" value="Genomic_DNA"/>
</dbReference>
<proteinExistence type="predicted"/>
<organism evidence="2">
    <name type="scientific">Timema tahoe</name>
    <dbReference type="NCBI Taxonomy" id="61484"/>
    <lineage>
        <taxon>Eukaryota</taxon>
        <taxon>Metazoa</taxon>
        <taxon>Ecdysozoa</taxon>
        <taxon>Arthropoda</taxon>
        <taxon>Hexapoda</taxon>
        <taxon>Insecta</taxon>
        <taxon>Pterygota</taxon>
        <taxon>Neoptera</taxon>
        <taxon>Polyneoptera</taxon>
        <taxon>Phasmatodea</taxon>
        <taxon>Timematodea</taxon>
        <taxon>Timematoidea</taxon>
        <taxon>Timematidae</taxon>
        <taxon>Timema</taxon>
    </lineage>
</organism>
<sequence length="86" mass="9821">MSPPVVPRPQLITSYQVNRNPKAKDNDSHEGDHDTVHPNLQNTIERFLSDTCFMETIIFTQIWGGDLLRSKRSLFFAKHARNVGGQ</sequence>
<dbReference type="AlphaFoldDB" id="A0A7R9IH72"/>
<reference evidence="2" key="1">
    <citation type="submission" date="2020-11" db="EMBL/GenBank/DDBJ databases">
        <authorList>
            <person name="Tran Van P."/>
        </authorList>
    </citation>
    <scope>NUCLEOTIDE SEQUENCE</scope>
</reference>
<protein>
    <submittedName>
        <fullName evidence="2">Uncharacterized protein</fullName>
    </submittedName>
</protein>
<accession>A0A7R9IH72</accession>
<evidence type="ECO:0000313" key="2">
    <source>
        <dbReference type="EMBL" id="CAD7458298.1"/>
    </source>
</evidence>
<gene>
    <name evidence="2" type="ORF">TTEB3V08_LOCUS6281</name>
</gene>
<name>A0A7R9IH72_9NEOP</name>
<feature type="compositionally biased region" description="Basic and acidic residues" evidence="1">
    <location>
        <begin position="22"/>
        <end position="36"/>
    </location>
</feature>
<evidence type="ECO:0000256" key="1">
    <source>
        <dbReference type="SAM" id="MobiDB-lite"/>
    </source>
</evidence>